<dbReference type="Proteomes" id="UP000807306">
    <property type="component" value="Unassembled WGS sequence"/>
</dbReference>
<dbReference type="PROSITE" id="PS50238">
    <property type="entry name" value="RHOGAP"/>
    <property type="match status" value="1"/>
</dbReference>
<feature type="compositionally biased region" description="Polar residues" evidence="2">
    <location>
        <begin position="425"/>
        <end position="442"/>
    </location>
</feature>
<organism evidence="4 5">
    <name type="scientific">Crepidotus variabilis</name>
    <dbReference type="NCBI Taxonomy" id="179855"/>
    <lineage>
        <taxon>Eukaryota</taxon>
        <taxon>Fungi</taxon>
        <taxon>Dikarya</taxon>
        <taxon>Basidiomycota</taxon>
        <taxon>Agaricomycotina</taxon>
        <taxon>Agaricomycetes</taxon>
        <taxon>Agaricomycetidae</taxon>
        <taxon>Agaricales</taxon>
        <taxon>Agaricineae</taxon>
        <taxon>Crepidotaceae</taxon>
        <taxon>Crepidotus</taxon>
    </lineage>
</organism>
<dbReference type="GO" id="GO:0007165">
    <property type="term" value="P:signal transduction"/>
    <property type="evidence" value="ECO:0007669"/>
    <property type="project" value="InterPro"/>
</dbReference>
<dbReference type="Gene3D" id="1.10.555.10">
    <property type="entry name" value="Rho GTPase activation protein"/>
    <property type="match status" value="1"/>
</dbReference>
<comment type="caution">
    <text evidence="4">The sequence shown here is derived from an EMBL/GenBank/DDBJ whole genome shotgun (WGS) entry which is preliminary data.</text>
</comment>
<name>A0A9P6JPY4_9AGAR</name>
<dbReference type="Pfam" id="PF00620">
    <property type="entry name" value="RhoGAP"/>
    <property type="match status" value="1"/>
</dbReference>
<feature type="domain" description="Rho-GAP" evidence="3">
    <location>
        <begin position="212"/>
        <end position="464"/>
    </location>
</feature>
<feature type="compositionally biased region" description="Low complexity" evidence="2">
    <location>
        <begin position="1"/>
        <end position="19"/>
    </location>
</feature>
<evidence type="ECO:0000256" key="2">
    <source>
        <dbReference type="SAM" id="MobiDB-lite"/>
    </source>
</evidence>
<keyword evidence="5" id="KW-1185">Reference proteome</keyword>
<dbReference type="AlphaFoldDB" id="A0A9P6JPY4"/>
<evidence type="ECO:0000259" key="3">
    <source>
        <dbReference type="PROSITE" id="PS50238"/>
    </source>
</evidence>
<evidence type="ECO:0000313" key="4">
    <source>
        <dbReference type="EMBL" id="KAF9528169.1"/>
    </source>
</evidence>
<dbReference type="InterPro" id="IPR000198">
    <property type="entry name" value="RhoGAP_dom"/>
</dbReference>
<dbReference type="PANTHER" id="PTHR15228:SF25">
    <property type="entry name" value="F-BAR DOMAIN-CONTAINING PROTEIN"/>
    <property type="match status" value="1"/>
</dbReference>
<proteinExistence type="predicted"/>
<reference evidence="4" key="1">
    <citation type="submission" date="2020-11" db="EMBL/GenBank/DDBJ databases">
        <authorList>
            <consortium name="DOE Joint Genome Institute"/>
            <person name="Ahrendt S."/>
            <person name="Riley R."/>
            <person name="Andreopoulos W."/>
            <person name="Labutti K."/>
            <person name="Pangilinan J."/>
            <person name="Ruiz-Duenas F.J."/>
            <person name="Barrasa J.M."/>
            <person name="Sanchez-Garcia M."/>
            <person name="Camarero S."/>
            <person name="Miyauchi S."/>
            <person name="Serrano A."/>
            <person name="Linde D."/>
            <person name="Babiker R."/>
            <person name="Drula E."/>
            <person name="Ayuso-Fernandez I."/>
            <person name="Pacheco R."/>
            <person name="Padilla G."/>
            <person name="Ferreira P."/>
            <person name="Barriuso J."/>
            <person name="Kellner H."/>
            <person name="Castanera R."/>
            <person name="Alfaro M."/>
            <person name="Ramirez L."/>
            <person name="Pisabarro A.G."/>
            <person name="Kuo A."/>
            <person name="Tritt A."/>
            <person name="Lipzen A."/>
            <person name="He G."/>
            <person name="Yan M."/>
            <person name="Ng V."/>
            <person name="Cullen D."/>
            <person name="Martin F."/>
            <person name="Rosso M.-N."/>
            <person name="Henrissat B."/>
            <person name="Hibbett D."/>
            <person name="Martinez A.T."/>
            <person name="Grigoriev I.V."/>
        </authorList>
    </citation>
    <scope>NUCLEOTIDE SEQUENCE</scope>
    <source>
        <strain evidence="4">CBS 506.95</strain>
    </source>
</reference>
<dbReference type="GO" id="GO:0060237">
    <property type="term" value="P:regulation of fungal-type cell wall organization"/>
    <property type="evidence" value="ECO:0007669"/>
    <property type="project" value="TreeGrafter"/>
</dbReference>
<dbReference type="EMBL" id="MU157855">
    <property type="protein sequence ID" value="KAF9528169.1"/>
    <property type="molecule type" value="Genomic_DNA"/>
</dbReference>
<accession>A0A9P6JPY4</accession>
<gene>
    <name evidence="4" type="ORF">CPB83DRAFT_360161</name>
</gene>
<dbReference type="GO" id="GO:0005096">
    <property type="term" value="F:GTPase activator activity"/>
    <property type="evidence" value="ECO:0007669"/>
    <property type="project" value="UniProtKB-KW"/>
</dbReference>
<evidence type="ECO:0000256" key="1">
    <source>
        <dbReference type="ARBA" id="ARBA00022468"/>
    </source>
</evidence>
<dbReference type="SUPFAM" id="SSF48350">
    <property type="entry name" value="GTPase activation domain, GAP"/>
    <property type="match status" value="1"/>
</dbReference>
<dbReference type="PANTHER" id="PTHR15228">
    <property type="entry name" value="SPERMATHECAL PHYSIOLOGY VARIANT"/>
    <property type="match status" value="1"/>
</dbReference>
<dbReference type="OrthoDB" id="79452at2759"/>
<feature type="region of interest" description="Disordered" evidence="2">
    <location>
        <begin position="514"/>
        <end position="534"/>
    </location>
</feature>
<feature type="region of interest" description="Disordered" evidence="2">
    <location>
        <begin position="592"/>
        <end position="642"/>
    </location>
</feature>
<feature type="region of interest" description="Disordered" evidence="2">
    <location>
        <begin position="424"/>
        <end position="445"/>
    </location>
</feature>
<evidence type="ECO:0000313" key="5">
    <source>
        <dbReference type="Proteomes" id="UP000807306"/>
    </source>
</evidence>
<feature type="region of interest" description="Disordered" evidence="2">
    <location>
        <begin position="1"/>
        <end position="32"/>
    </location>
</feature>
<feature type="region of interest" description="Disordered" evidence="2">
    <location>
        <begin position="63"/>
        <end position="94"/>
    </location>
</feature>
<feature type="compositionally biased region" description="Polar residues" evidence="2">
    <location>
        <begin position="623"/>
        <end position="632"/>
    </location>
</feature>
<dbReference type="SMART" id="SM00324">
    <property type="entry name" value="RhoGAP"/>
    <property type="match status" value="1"/>
</dbReference>
<sequence length="642" mass="70963">MKRSSSSTSSMSSTYSSDSKAFGAPNRQADLPISRIHGHHRSEGNALLRPPSRAEANHRRIVSMPDTSNHGPHRPVDWNYSSSDGSAERNFGTGSPPIFDFTTFEDRYRNSSSTGLHNSFLVVTPSSKDGRRVVSDQGIGIKRQSAGDSSIAPTSTSWPDFDMILETLEDIIAEDSVRWNFDLEELIDNRHQQELRDNLPVKASRKLTVFSRPLSEVVQYASKAIFFGNGRTGTSLSLPLVIISCVEELYRTGIYQPNLFRTLPNRSRLLDLISIFDSMDRAPSIKCNTRQKSSTQEEFGANVSLQLEATADICALFTSYLSALPESLVPAHIFDAIWVLCDLEVTPSISKDPSFEIDATRQTPSILLAQLLLHLLPPPNFSLLVYLLAFFSQTVLANEENGVDIRDLVKMFGARLFGNGVSPVAPSSHSMPNSKGNSQDPLPTSPARGEIMMAWFLRRWATIIDSLFEVVEDAKMGVYRRNKRLRKDSLGRPTLQRRREKTLKSCSRLAKVLSEGDTTAGTPKKQSKTRLQPQKAMTLDGPSLQASLSAFKFPVAALPHLRSEAKIISPTTVVVPQSGLYSIGTGLNLQSKAANEGPGHRAQLKTPRVAPSRFRSELKGSAQPPSLHSDSQYRLPDDDYFS</sequence>
<protein>
    <submittedName>
        <fullName evidence="4">Rho GTPase activation protein</fullName>
    </submittedName>
</protein>
<dbReference type="InterPro" id="IPR008936">
    <property type="entry name" value="Rho_GTPase_activation_prot"/>
</dbReference>
<dbReference type="InterPro" id="IPR051025">
    <property type="entry name" value="RhoGAP"/>
</dbReference>
<dbReference type="GO" id="GO:0005938">
    <property type="term" value="C:cell cortex"/>
    <property type="evidence" value="ECO:0007669"/>
    <property type="project" value="TreeGrafter"/>
</dbReference>
<keyword evidence="1" id="KW-0343">GTPase activation</keyword>